<dbReference type="WBParaSite" id="ACRNAN_scaffold7016.g18510.t1">
    <property type="protein sequence ID" value="ACRNAN_scaffold7016.g18510.t1"/>
    <property type="gene ID" value="ACRNAN_scaffold7016.g18510"/>
</dbReference>
<proteinExistence type="predicted"/>
<dbReference type="Proteomes" id="UP000887540">
    <property type="component" value="Unplaced"/>
</dbReference>
<accession>A0A914EDC8</accession>
<reference evidence="2" key="1">
    <citation type="submission" date="2022-11" db="UniProtKB">
        <authorList>
            <consortium name="WormBaseParasite"/>
        </authorList>
    </citation>
    <scope>IDENTIFICATION</scope>
</reference>
<evidence type="ECO:0000313" key="1">
    <source>
        <dbReference type="Proteomes" id="UP000887540"/>
    </source>
</evidence>
<sequence length="320" mass="37623">MKSVKIVLSEKERKLQEFKVGEWYHANLENDCFVKADEEFPTRIRQNFLEIQAPLILFTESSNEQEQGFDDIQQAKRRINRQEYSIGYVPGLGRVGVFLKKPMKKQEFHRVWVKKVDFSSIPKTVKDIYEKHEIHWIVDDQEPKKMELIDLLTFRHINLATGIVVHKDDEKIQIWNEKFGLLDKFIDEENLIQVGAWVKFSHIEDFTGHSIATNLMEIKKPMGFEKMIDGHNFCLQIALYHIQIQPETQHYYIKNLGTLDDPKNFLPNLNKISGDYKQVAIVSFDKKAKIWKVEEFIGPKIQSKVCFKGPVPVSYNHMKK</sequence>
<evidence type="ECO:0000313" key="2">
    <source>
        <dbReference type="WBParaSite" id="ACRNAN_scaffold7016.g18510.t1"/>
    </source>
</evidence>
<dbReference type="AlphaFoldDB" id="A0A914EDC8"/>
<name>A0A914EDC8_9BILA</name>
<protein>
    <submittedName>
        <fullName evidence="2">Uncharacterized protein</fullName>
    </submittedName>
</protein>
<keyword evidence="1" id="KW-1185">Reference proteome</keyword>
<organism evidence="1 2">
    <name type="scientific">Acrobeloides nanus</name>
    <dbReference type="NCBI Taxonomy" id="290746"/>
    <lineage>
        <taxon>Eukaryota</taxon>
        <taxon>Metazoa</taxon>
        <taxon>Ecdysozoa</taxon>
        <taxon>Nematoda</taxon>
        <taxon>Chromadorea</taxon>
        <taxon>Rhabditida</taxon>
        <taxon>Tylenchina</taxon>
        <taxon>Cephalobomorpha</taxon>
        <taxon>Cephaloboidea</taxon>
        <taxon>Cephalobidae</taxon>
        <taxon>Acrobeloides</taxon>
    </lineage>
</organism>